<keyword evidence="3" id="KW-0479">Metal-binding</keyword>
<dbReference type="PRINTS" id="PR00732">
    <property type="entry name" value="GLHYDRLASE4"/>
</dbReference>
<feature type="domain" description="Glycosyl hydrolase family 4 C-terminal" evidence="11">
    <location>
        <begin position="244"/>
        <end position="462"/>
    </location>
</feature>
<protein>
    <submittedName>
        <fullName evidence="12">Alpha-galactosidase</fullName>
        <ecNumber evidence="12">3.2.1.22</ecNumber>
    </submittedName>
</protein>
<comment type="cofactor">
    <cofactor evidence="9">
        <name>NAD(+)</name>
        <dbReference type="ChEBI" id="CHEBI:57540"/>
    </cofactor>
    <text evidence="9">Binds 1 NAD(+) per subunit.</text>
</comment>
<dbReference type="SUPFAM" id="SSF56327">
    <property type="entry name" value="LDH C-terminal domain-like"/>
    <property type="match status" value="1"/>
</dbReference>
<name>A0ABU1QCQ0_9BACL</name>
<reference evidence="12 13" key="1">
    <citation type="submission" date="2023-07" db="EMBL/GenBank/DDBJ databases">
        <title>Sorghum-associated microbial communities from plants grown in Nebraska, USA.</title>
        <authorList>
            <person name="Schachtman D."/>
        </authorList>
    </citation>
    <scope>NUCLEOTIDE SEQUENCE [LARGE SCALE GENOMIC DNA]</scope>
    <source>
        <strain evidence="12 13">BE143</strain>
    </source>
</reference>
<keyword evidence="6" id="KW-0464">Manganese</keyword>
<dbReference type="Pfam" id="PF11975">
    <property type="entry name" value="Glyco_hydro_4C"/>
    <property type="match status" value="1"/>
</dbReference>
<evidence type="ECO:0000256" key="7">
    <source>
        <dbReference type="ARBA" id="ARBA00023277"/>
    </source>
</evidence>
<dbReference type="Pfam" id="PF02056">
    <property type="entry name" value="Glyco_hydro_4"/>
    <property type="match status" value="1"/>
</dbReference>
<evidence type="ECO:0000259" key="11">
    <source>
        <dbReference type="Pfam" id="PF11975"/>
    </source>
</evidence>
<evidence type="ECO:0000256" key="1">
    <source>
        <dbReference type="ARBA" id="ARBA00001936"/>
    </source>
</evidence>
<dbReference type="EMBL" id="JAVDUG010000002">
    <property type="protein sequence ID" value="MDR6777406.1"/>
    <property type="molecule type" value="Genomic_DNA"/>
</dbReference>
<evidence type="ECO:0000256" key="3">
    <source>
        <dbReference type="ARBA" id="ARBA00022723"/>
    </source>
</evidence>
<dbReference type="InterPro" id="IPR022616">
    <property type="entry name" value="Glyco_hydro_4_C"/>
</dbReference>
<organism evidence="12 13">
    <name type="scientific">Paenibacillus peoriae</name>
    <dbReference type="NCBI Taxonomy" id="59893"/>
    <lineage>
        <taxon>Bacteria</taxon>
        <taxon>Bacillati</taxon>
        <taxon>Bacillota</taxon>
        <taxon>Bacilli</taxon>
        <taxon>Bacillales</taxon>
        <taxon>Paenibacillaceae</taxon>
        <taxon>Paenibacillus</taxon>
    </lineage>
</organism>
<evidence type="ECO:0000256" key="10">
    <source>
        <dbReference type="SAM" id="MobiDB-lite"/>
    </source>
</evidence>
<evidence type="ECO:0000256" key="9">
    <source>
        <dbReference type="RuleBase" id="RU361152"/>
    </source>
</evidence>
<gene>
    <name evidence="12" type="ORF">J2W98_001668</name>
</gene>
<evidence type="ECO:0000313" key="13">
    <source>
        <dbReference type="Proteomes" id="UP001266807"/>
    </source>
</evidence>
<dbReference type="InterPro" id="IPR053715">
    <property type="entry name" value="GH4_Enzyme_sf"/>
</dbReference>
<evidence type="ECO:0000313" key="12">
    <source>
        <dbReference type="EMBL" id="MDR6777406.1"/>
    </source>
</evidence>
<keyword evidence="8 9" id="KW-0326">Glycosidase</keyword>
<dbReference type="CDD" id="cd05297">
    <property type="entry name" value="GH4_alpha_glucosidase_galactosidase"/>
    <property type="match status" value="1"/>
</dbReference>
<accession>A0ABU1QCQ0</accession>
<dbReference type="SUPFAM" id="SSF51735">
    <property type="entry name" value="NAD(P)-binding Rossmann-fold domains"/>
    <property type="match status" value="1"/>
</dbReference>
<evidence type="ECO:0000256" key="6">
    <source>
        <dbReference type="ARBA" id="ARBA00023211"/>
    </source>
</evidence>
<evidence type="ECO:0000256" key="8">
    <source>
        <dbReference type="ARBA" id="ARBA00023295"/>
    </source>
</evidence>
<evidence type="ECO:0000256" key="5">
    <source>
        <dbReference type="ARBA" id="ARBA00023027"/>
    </source>
</evidence>
<dbReference type="EC" id="3.2.1.22" evidence="12"/>
<proteinExistence type="inferred from homology"/>
<comment type="cofactor">
    <cofactor evidence="1">
        <name>Mn(2+)</name>
        <dbReference type="ChEBI" id="CHEBI:29035"/>
    </cofactor>
</comment>
<comment type="similarity">
    <text evidence="2 9">Belongs to the glycosyl hydrolase 4 family.</text>
</comment>
<keyword evidence="13" id="KW-1185">Reference proteome</keyword>
<dbReference type="Gene3D" id="3.90.1820.10">
    <property type="entry name" value="AglA-like glucosidase"/>
    <property type="match status" value="1"/>
</dbReference>
<keyword evidence="5 9" id="KW-0520">NAD</keyword>
<dbReference type="InterPro" id="IPR015955">
    <property type="entry name" value="Lactate_DH/Glyco_Ohase_4_C"/>
</dbReference>
<dbReference type="PANTHER" id="PTHR32092">
    <property type="entry name" value="6-PHOSPHO-BETA-GLUCOSIDASE-RELATED"/>
    <property type="match status" value="1"/>
</dbReference>
<dbReference type="NCBIfam" id="NF011657">
    <property type="entry name" value="PRK15076.1"/>
    <property type="match status" value="1"/>
</dbReference>
<evidence type="ECO:0000256" key="2">
    <source>
        <dbReference type="ARBA" id="ARBA00010141"/>
    </source>
</evidence>
<keyword evidence="4 9" id="KW-0378">Hydrolase</keyword>
<evidence type="ECO:0000256" key="4">
    <source>
        <dbReference type="ARBA" id="ARBA00022801"/>
    </source>
</evidence>
<feature type="region of interest" description="Disordered" evidence="10">
    <location>
        <begin position="526"/>
        <end position="548"/>
    </location>
</feature>
<dbReference type="Proteomes" id="UP001266807">
    <property type="component" value="Unassembled WGS sequence"/>
</dbReference>
<dbReference type="InterPro" id="IPR001088">
    <property type="entry name" value="Glyco_hydro_4"/>
</dbReference>
<sequence length="548" mass="61250">MEMGNPLLKRKLGFLTPKYETGHDFDNAFRRAIATMTVYTNSNYRRLNAVSFKVAFIGAGSIGFTRGILRDLLSVPEFNDIEVAFTDISQHNLDMVTELCQRDIRENGLSIQIQSSTDRKIALKGAKYVICTIRVGGLEGFATDVDIPLKYGVDQCVGDTLCAGGIMYGQRGIAEMLAICKDIRELSAPDVLLLNYSNPMAMITWACNKYSGVRTIGLCHGVQHGHHQIAEVYGLEKQDVDIVCAGINHQTWYIQASHEGKDLTAGLLEAFEKHPEYSRTEKVRIDMLRRFGYYSTESNGHLSEYVPWYRKRPNEILDWIDLGSWINGETGGYLRVCTEGRNWFETDFPNWMKEDPLEYKAENRGEEHGSYIIEGLETGRVYRGHFNVVNNGVISNLPDDAIIEAPGYVDRNGISMPHVGDLPLGLAAVCNVSISVQRLAVEAAVHGDDKLLRQAFMMDPLVGAVCNPKEIWQMVDEMLVAQEAWLPQYGAAIAEARQRLAAGDLIPTRPYEGAARLKVKTVEEMQLDRDAANKNAGQSDKGKDREKV</sequence>
<dbReference type="InterPro" id="IPR036291">
    <property type="entry name" value="NAD(P)-bd_dom_sf"/>
</dbReference>
<keyword evidence="7" id="KW-0119">Carbohydrate metabolism</keyword>
<comment type="caution">
    <text evidence="12">The sequence shown here is derived from an EMBL/GenBank/DDBJ whole genome shotgun (WGS) entry which is preliminary data.</text>
</comment>
<dbReference type="PANTHER" id="PTHR32092:SF6">
    <property type="entry name" value="ALPHA-GALACTOSIDASE"/>
    <property type="match status" value="1"/>
</dbReference>
<dbReference type="GO" id="GO:0004557">
    <property type="term" value="F:alpha-galactosidase activity"/>
    <property type="evidence" value="ECO:0007669"/>
    <property type="project" value="UniProtKB-EC"/>
</dbReference>